<evidence type="ECO:0000259" key="3">
    <source>
        <dbReference type="Pfam" id="PF01408"/>
    </source>
</evidence>
<evidence type="ECO:0000256" key="1">
    <source>
        <dbReference type="ARBA" id="ARBA00010928"/>
    </source>
</evidence>
<dbReference type="EMBL" id="APNK01000009">
    <property type="protein sequence ID" value="KEZ77762.1"/>
    <property type="molecule type" value="Genomic_DNA"/>
</dbReference>
<dbReference type="Proteomes" id="UP000028302">
    <property type="component" value="Unassembled WGS sequence"/>
</dbReference>
<name>A0A084IM28_SALHC</name>
<dbReference type="RefSeq" id="WP_037336470.1">
    <property type="nucleotide sequence ID" value="NZ_APNK01000009.1"/>
</dbReference>
<dbReference type="InterPro" id="IPR004104">
    <property type="entry name" value="Gfo/Idh/MocA-like_OxRdtase_C"/>
</dbReference>
<dbReference type="Pfam" id="PF02894">
    <property type="entry name" value="GFO_IDH_MocA_C"/>
    <property type="match status" value="1"/>
</dbReference>
<comment type="caution">
    <text evidence="5">The sequence shown here is derived from an EMBL/GenBank/DDBJ whole genome shotgun (WGS) entry which is preliminary data.</text>
</comment>
<keyword evidence="6" id="KW-1185">Reference proteome</keyword>
<keyword evidence="2" id="KW-0560">Oxidoreductase</keyword>
<dbReference type="GO" id="GO:0016491">
    <property type="term" value="F:oxidoreductase activity"/>
    <property type="evidence" value="ECO:0007669"/>
    <property type="project" value="UniProtKB-KW"/>
</dbReference>
<dbReference type="OrthoDB" id="9774191at2"/>
<dbReference type="PANTHER" id="PTHR43708">
    <property type="entry name" value="CONSERVED EXPRESSED OXIDOREDUCTASE (EUROFUNG)"/>
    <property type="match status" value="1"/>
</dbReference>
<dbReference type="SUPFAM" id="SSF51735">
    <property type="entry name" value="NAD(P)-binding Rossmann-fold domains"/>
    <property type="match status" value="1"/>
</dbReference>
<dbReference type="PANTHER" id="PTHR43708:SF5">
    <property type="entry name" value="CONSERVED EXPRESSED OXIDOREDUCTASE (EUROFUNG)-RELATED"/>
    <property type="match status" value="1"/>
</dbReference>
<sequence length="355" mass="37819">MSEAAAPRIAVIGYGTAGRVFHAPLIHATPDLELAGIVTANAERAAEIGQRYPDVTVVGDVATLLARADEFDAVVVASPNGLHAEHARAAIEAGLAVVVDKPLAASAHDADALIAAARDRGVALTVFQNRRWDADFLTLRSLIDADRLGRVRRFESRFERWRPEPKPGWKRNAAPDAAGGILFDLGSHLIDQALTLFGPAREVYAELDPGYADSGVDDDSFVALTHVSGVRSHLWMSSVAPDLGPRFRVLGDRAGFVKFGLDPQEDRLREGAVPTGADWGAEAEDAWGRLGAGEAVEMVPSMAGSYPAFYREFAAALRGDAPLPVDPADAVANLRVIEAARHASAERRVVGLSGR</sequence>
<dbReference type="PATRIC" id="fig|1304275.5.peg.1650"/>
<reference evidence="5 6" key="1">
    <citation type="submission" date="2013-03" db="EMBL/GenBank/DDBJ databases">
        <title>Salinisphaera hydrothermalis C41B8 Genome Sequencing.</title>
        <authorList>
            <person name="Li C."/>
            <person name="Lai Q."/>
            <person name="Shao Z."/>
        </authorList>
    </citation>
    <scope>NUCLEOTIDE SEQUENCE [LARGE SCALE GENOMIC DNA]</scope>
    <source>
        <strain evidence="5 6">C41B8</strain>
    </source>
</reference>
<comment type="similarity">
    <text evidence="1">Belongs to the Gfo/Idh/MocA family.</text>
</comment>
<dbReference type="STRING" id="1304275.C41B8_08090"/>
<evidence type="ECO:0000313" key="5">
    <source>
        <dbReference type="EMBL" id="KEZ77762.1"/>
    </source>
</evidence>
<dbReference type="Gene3D" id="3.30.360.10">
    <property type="entry name" value="Dihydrodipicolinate Reductase, domain 2"/>
    <property type="match status" value="1"/>
</dbReference>
<dbReference type="InterPro" id="IPR000683">
    <property type="entry name" value="Gfo/Idh/MocA-like_OxRdtase_N"/>
</dbReference>
<evidence type="ECO:0000256" key="2">
    <source>
        <dbReference type="ARBA" id="ARBA00023002"/>
    </source>
</evidence>
<proteinExistence type="inferred from homology"/>
<accession>A0A084IM28</accession>
<feature type="domain" description="Gfo/Idh/MocA-like oxidoreductase N-terminal" evidence="3">
    <location>
        <begin position="8"/>
        <end position="126"/>
    </location>
</feature>
<gene>
    <name evidence="5" type="ORF">C41B8_08090</name>
</gene>
<dbReference type="Gene3D" id="3.40.50.720">
    <property type="entry name" value="NAD(P)-binding Rossmann-like Domain"/>
    <property type="match status" value="1"/>
</dbReference>
<dbReference type="eggNOG" id="COG0673">
    <property type="taxonomic scope" value="Bacteria"/>
</dbReference>
<dbReference type="InterPro" id="IPR036291">
    <property type="entry name" value="NAD(P)-bd_dom_sf"/>
</dbReference>
<feature type="domain" description="Gfo/Idh/MocA-like oxidoreductase C-terminal" evidence="4">
    <location>
        <begin position="140"/>
        <end position="352"/>
    </location>
</feature>
<dbReference type="InterPro" id="IPR051317">
    <property type="entry name" value="Gfo/Idh/MocA_oxidoreduct"/>
</dbReference>
<dbReference type="Pfam" id="PF01408">
    <property type="entry name" value="GFO_IDH_MocA"/>
    <property type="match status" value="1"/>
</dbReference>
<dbReference type="SUPFAM" id="SSF55347">
    <property type="entry name" value="Glyceraldehyde-3-phosphate dehydrogenase-like, C-terminal domain"/>
    <property type="match status" value="1"/>
</dbReference>
<protein>
    <submittedName>
        <fullName evidence="5">Oxidoreductase domain-containing protein</fullName>
    </submittedName>
</protein>
<organism evidence="5 6">
    <name type="scientific">Salinisphaera hydrothermalis (strain C41B8)</name>
    <dbReference type="NCBI Taxonomy" id="1304275"/>
    <lineage>
        <taxon>Bacteria</taxon>
        <taxon>Pseudomonadati</taxon>
        <taxon>Pseudomonadota</taxon>
        <taxon>Gammaproteobacteria</taxon>
        <taxon>Salinisphaerales</taxon>
        <taxon>Salinisphaeraceae</taxon>
        <taxon>Salinisphaera</taxon>
    </lineage>
</organism>
<evidence type="ECO:0000313" key="6">
    <source>
        <dbReference type="Proteomes" id="UP000028302"/>
    </source>
</evidence>
<evidence type="ECO:0000259" key="4">
    <source>
        <dbReference type="Pfam" id="PF02894"/>
    </source>
</evidence>
<dbReference type="AlphaFoldDB" id="A0A084IM28"/>
<dbReference type="GO" id="GO:0000166">
    <property type="term" value="F:nucleotide binding"/>
    <property type="evidence" value="ECO:0007669"/>
    <property type="project" value="InterPro"/>
</dbReference>